<dbReference type="EMBL" id="VTOW01000001">
    <property type="protein sequence ID" value="NKE69351.1"/>
    <property type="molecule type" value="Genomic_DNA"/>
</dbReference>
<dbReference type="CDD" id="cd07035">
    <property type="entry name" value="TPP_PYR_POX_like"/>
    <property type="match status" value="1"/>
</dbReference>
<dbReference type="GO" id="GO:0003984">
    <property type="term" value="F:acetolactate synthase activity"/>
    <property type="evidence" value="ECO:0007669"/>
    <property type="project" value="UniProtKB-EC"/>
</dbReference>
<dbReference type="GO" id="GO:0005948">
    <property type="term" value="C:acetolactate synthase complex"/>
    <property type="evidence" value="ECO:0007669"/>
    <property type="project" value="UniProtKB-ARBA"/>
</dbReference>
<evidence type="ECO:0000256" key="15">
    <source>
        <dbReference type="SAM" id="MobiDB-lite"/>
    </source>
</evidence>
<dbReference type="InterPro" id="IPR012000">
    <property type="entry name" value="Thiamin_PyroP_enz_cen_dom"/>
</dbReference>
<keyword evidence="6" id="KW-0285">Flavoprotein</keyword>
<evidence type="ECO:0000259" key="18">
    <source>
        <dbReference type="Pfam" id="PF02776"/>
    </source>
</evidence>
<dbReference type="AlphaFoldDB" id="A0A7X6I9F3"/>
<dbReference type="InterPro" id="IPR012001">
    <property type="entry name" value="Thiamin_PyroP_enz_TPP-bd_dom"/>
</dbReference>
<proteinExistence type="inferred from homology"/>
<dbReference type="Pfam" id="PF00205">
    <property type="entry name" value="TPP_enzyme_M"/>
    <property type="match status" value="1"/>
</dbReference>
<feature type="domain" description="Thiamine pyrophosphate enzyme N-terminal TPP-binding" evidence="18">
    <location>
        <begin position="4"/>
        <end position="118"/>
    </location>
</feature>
<organism evidence="19 20">
    <name type="scientific">Candidatus Manganitrophus noduliformans</name>
    <dbReference type="NCBI Taxonomy" id="2606439"/>
    <lineage>
        <taxon>Bacteria</taxon>
        <taxon>Pseudomonadati</taxon>
        <taxon>Nitrospirota</taxon>
        <taxon>Nitrospiria</taxon>
        <taxon>Candidatus Troglogloeales</taxon>
        <taxon>Candidatus Manganitrophaceae</taxon>
        <taxon>Candidatus Manganitrophus</taxon>
    </lineage>
</organism>
<dbReference type="GO" id="GO:0000287">
    <property type="term" value="F:magnesium ion binding"/>
    <property type="evidence" value="ECO:0007669"/>
    <property type="project" value="UniProtKB-UniRule"/>
</dbReference>
<dbReference type="NCBIfam" id="TIGR00118">
    <property type="entry name" value="acolac_lg"/>
    <property type="match status" value="1"/>
</dbReference>
<dbReference type="UniPathway" id="UPA00047">
    <property type="reaction ID" value="UER00055"/>
</dbReference>
<gene>
    <name evidence="19" type="primary">ilvB</name>
    <name evidence="19" type="ORF">MNODULE_01105</name>
</gene>
<keyword evidence="10 14" id="KW-0460">Magnesium</keyword>
<dbReference type="FunFam" id="3.40.50.970:FF:000016">
    <property type="entry name" value="Acetolactate synthase"/>
    <property type="match status" value="1"/>
</dbReference>
<dbReference type="Gene3D" id="3.40.50.1220">
    <property type="entry name" value="TPP-binding domain"/>
    <property type="match status" value="1"/>
</dbReference>
<feature type="domain" description="Thiamine pyrophosphate enzyme TPP-binding" evidence="17">
    <location>
        <begin position="390"/>
        <end position="538"/>
    </location>
</feature>
<comment type="pathway">
    <text evidence="2 14">Amino-acid biosynthesis; L-valine biosynthesis; L-valine from pyruvate: step 1/4.</text>
</comment>
<reference evidence="19 20" key="1">
    <citation type="journal article" date="2020" name="Nature">
        <title>Bacterial chemolithoautotrophy via manganese oxidation.</title>
        <authorList>
            <person name="Yu H."/>
            <person name="Leadbetter J.R."/>
        </authorList>
    </citation>
    <scope>NUCLEOTIDE SEQUENCE [LARGE SCALE GENOMIC DNA]</scope>
    <source>
        <strain evidence="19 20">Mn-1</strain>
    </source>
</reference>
<evidence type="ECO:0000256" key="14">
    <source>
        <dbReference type="RuleBase" id="RU003591"/>
    </source>
</evidence>
<dbReference type="Gene3D" id="3.40.50.970">
    <property type="match status" value="2"/>
</dbReference>
<dbReference type="InterPro" id="IPR029035">
    <property type="entry name" value="DHS-like_NAD/FAD-binding_dom"/>
</dbReference>
<evidence type="ECO:0000256" key="4">
    <source>
        <dbReference type="ARBA" id="ARBA00013145"/>
    </source>
</evidence>
<dbReference type="GO" id="GO:0009097">
    <property type="term" value="P:isoleucine biosynthetic process"/>
    <property type="evidence" value="ECO:0007669"/>
    <property type="project" value="UniProtKB-UniPathway"/>
</dbReference>
<keyword evidence="7 14" id="KW-0808">Transferase</keyword>
<dbReference type="GO" id="GO:0009099">
    <property type="term" value="P:L-valine biosynthetic process"/>
    <property type="evidence" value="ECO:0007669"/>
    <property type="project" value="UniProtKB-UniPathway"/>
</dbReference>
<evidence type="ECO:0000256" key="6">
    <source>
        <dbReference type="ARBA" id="ARBA00022630"/>
    </source>
</evidence>
<dbReference type="PANTHER" id="PTHR18968">
    <property type="entry name" value="THIAMINE PYROPHOSPHATE ENZYMES"/>
    <property type="match status" value="1"/>
</dbReference>
<evidence type="ECO:0000256" key="2">
    <source>
        <dbReference type="ARBA" id="ARBA00005025"/>
    </source>
</evidence>
<dbReference type="InterPro" id="IPR039368">
    <property type="entry name" value="AHAS_TPP"/>
</dbReference>
<dbReference type="GO" id="GO:0030976">
    <property type="term" value="F:thiamine pyrophosphate binding"/>
    <property type="evidence" value="ECO:0007669"/>
    <property type="project" value="UniProtKB-UniRule"/>
</dbReference>
<dbReference type="InterPro" id="IPR045229">
    <property type="entry name" value="TPP_enz"/>
</dbReference>
<evidence type="ECO:0000259" key="17">
    <source>
        <dbReference type="Pfam" id="PF02775"/>
    </source>
</evidence>
<comment type="cofactor">
    <cofactor evidence="14">
        <name>Mg(2+)</name>
        <dbReference type="ChEBI" id="CHEBI:18420"/>
    </cofactor>
    <text evidence="14">Binds 1 Mg(2+) ion per subunit.</text>
</comment>
<sequence>MKLSGSQILIECLKREGVQVVFAYPGGVNLPVFDVLYDEKDLQVVLCRHEQGGTHMAEGYARATGKPGVVLVTSGPGATNTVTGIVDAYMDSTPLVILTGQVPTKLIGNDAFQEADVVGITRPCTKYNILVKDVNDLAQAIKEAFYIATSGRPGPVLVDLPKDVVLAKTEFKYPDKVYIRSYSPVYKGNKWQIKQAAQEILKAKKPVIYAGGGVLSSDAHQELRELAEITKIPVTLTLMGLGAFPGTHPQFLGMLGMHGTYWANMSIHNSDLIIAVGSRFDDRVTGRVADFAPNARIIHIDIDPTSIHKNLAVHVPIVGDAKLVLRELNQLLRTSGNGNLGQHQPWMEQIEAWKKEHPLAYEQGNKIIKPQYVIDKIYEATQGNAIITTDVGQHQMWSAQFYKFNRPRTFINSGGLGTMGYGLPAAIGAQCAYPDEQVVCIAGDGGIVMNIQELATAVQYKLPVKVAIINNKYLGMVRQWQQLFYDGRYSSSFMGDSPDFVKLAEAFGAVGLRATEVSEVDDVLKEGLAASGPVVIDFQVDQEENCYPMIPAGAAINEMVFSDPDKGSKKAKGQKQEEKADGVLTA</sequence>
<evidence type="ECO:0000256" key="3">
    <source>
        <dbReference type="ARBA" id="ARBA00007812"/>
    </source>
</evidence>
<keyword evidence="12 14" id="KW-0100">Branched-chain amino acid biosynthesis</keyword>
<evidence type="ECO:0000256" key="5">
    <source>
        <dbReference type="ARBA" id="ARBA00022605"/>
    </source>
</evidence>
<comment type="catalytic activity">
    <reaction evidence="13 14">
        <text>2 pyruvate + H(+) = (2S)-2-acetolactate + CO2</text>
        <dbReference type="Rhea" id="RHEA:25249"/>
        <dbReference type="ChEBI" id="CHEBI:15361"/>
        <dbReference type="ChEBI" id="CHEBI:15378"/>
        <dbReference type="ChEBI" id="CHEBI:16526"/>
        <dbReference type="ChEBI" id="CHEBI:58476"/>
        <dbReference type="EC" id="2.2.1.6"/>
    </reaction>
</comment>
<evidence type="ECO:0000256" key="9">
    <source>
        <dbReference type="ARBA" id="ARBA00022827"/>
    </source>
</evidence>
<dbReference type="PROSITE" id="PS00187">
    <property type="entry name" value="TPP_ENZYMES"/>
    <property type="match status" value="1"/>
</dbReference>
<dbReference type="CDD" id="cd02015">
    <property type="entry name" value="TPP_AHAS"/>
    <property type="match status" value="1"/>
</dbReference>
<keyword evidence="5 14" id="KW-0028">Amino-acid biosynthesis</keyword>
<feature type="region of interest" description="Disordered" evidence="15">
    <location>
        <begin position="563"/>
        <end position="586"/>
    </location>
</feature>
<dbReference type="Pfam" id="PF02775">
    <property type="entry name" value="TPP_enzyme_C"/>
    <property type="match status" value="1"/>
</dbReference>
<evidence type="ECO:0000256" key="12">
    <source>
        <dbReference type="ARBA" id="ARBA00023304"/>
    </source>
</evidence>
<evidence type="ECO:0000313" key="20">
    <source>
        <dbReference type="Proteomes" id="UP000534783"/>
    </source>
</evidence>
<keyword evidence="20" id="KW-1185">Reference proteome</keyword>
<evidence type="ECO:0000259" key="16">
    <source>
        <dbReference type="Pfam" id="PF00205"/>
    </source>
</evidence>
<evidence type="ECO:0000313" key="19">
    <source>
        <dbReference type="EMBL" id="NKE69351.1"/>
    </source>
</evidence>
<dbReference type="InterPro" id="IPR029061">
    <property type="entry name" value="THDP-binding"/>
</dbReference>
<comment type="similarity">
    <text evidence="3 14">Belongs to the TPP enzyme family.</text>
</comment>
<accession>A0A7X6I9F3</accession>
<keyword evidence="8 14" id="KW-0479">Metal-binding</keyword>
<dbReference type="InterPro" id="IPR000399">
    <property type="entry name" value="TPP-bd_CS"/>
</dbReference>
<dbReference type="InterPro" id="IPR011766">
    <property type="entry name" value="TPP_enzyme_TPP-bd"/>
</dbReference>
<dbReference type="UniPathway" id="UPA00049">
    <property type="reaction ID" value="UER00059"/>
</dbReference>
<dbReference type="EC" id="2.2.1.6" evidence="4 14"/>
<evidence type="ECO:0000256" key="10">
    <source>
        <dbReference type="ARBA" id="ARBA00022842"/>
    </source>
</evidence>
<dbReference type="Proteomes" id="UP000534783">
    <property type="component" value="Unassembled WGS sequence"/>
</dbReference>
<evidence type="ECO:0000256" key="8">
    <source>
        <dbReference type="ARBA" id="ARBA00022723"/>
    </source>
</evidence>
<name>A0A7X6I9F3_9BACT</name>
<dbReference type="RefSeq" id="WP_168057659.1">
    <property type="nucleotide sequence ID" value="NZ_VTOW01000001.1"/>
</dbReference>
<dbReference type="Pfam" id="PF02776">
    <property type="entry name" value="TPP_enzyme_N"/>
    <property type="match status" value="1"/>
</dbReference>
<evidence type="ECO:0000256" key="11">
    <source>
        <dbReference type="ARBA" id="ARBA00023052"/>
    </source>
</evidence>
<dbReference type="GO" id="GO:0050660">
    <property type="term" value="F:flavin adenine dinucleotide binding"/>
    <property type="evidence" value="ECO:0007669"/>
    <property type="project" value="InterPro"/>
</dbReference>
<keyword evidence="11 14" id="KW-0786">Thiamine pyrophosphate</keyword>
<dbReference type="SUPFAM" id="SSF52518">
    <property type="entry name" value="Thiamin diphosphate-binding fold (THDP-binding)"/>
    <property type="match status" value="2"/>
</dbReference>
<comment type="pathway">
    <text evidence="1 14">Amino-acid biosynthesis; L-isoleucine biosynthesis; L-isoleucine from 2-oxobutanoate: step 1/4.</text>
</comment>
<evidence type="ECO:0000256" key="1">
    <source>
        <dbReference type="ARBA" id="ARBA00004974"/>
    </source>
</evidence>
<dbReference type="PANTHER" id="PTHR18968:SF13">
    <property type="entry name" value="ACETOLACTATE SYNTHASE CATALYTIC SUBUNIT, MITOCHONDRIAL"/>
    <property type="match status" value="1"/>
</dbReference>
<dbReference type="InterPro" id="IPR012846">
    <property type="entry name" value="Acetolactate_synth_lsu"/>
</dbReference>
<dbReference type="SUPFAM" id="SSF52467">
    <property type="entry name" value="DHS-like NAD/FAD-binding domain"/>
    <property type="match status" value="1"/>
</dbReference>
<comment type="cofactor">
    <cofactor evidence="14">
        <name>thiamine diphosphate</name>
        <dbReference type="ChEBI" id="CHEBI:58937"/>
    </cofactor>
    <text evidence="14">Binds 1 thiamine pyrophosphate per subunit.</text>
</comment>
<protein>
    <recommendedName>
        <fullName evidence="4 14">Acetolactate synthase</fullName>
        <ecNumber evidence="4 14">2.2.1.6</ecNumber>
    </recommendedName>
</protein>
<evidence type="ECO:0000256" key="13">
    <source>
        <dbReference type="ARBA" id="ARBA00048670"/>
    </source>
</evidence>
<dbReference type="FunFam" id="3.40.50.1220:FF:000008">
    <property type="entry name" value="Acetolactate synthase"/>
    <property type="match status" value="1"/>
</dbReference>
<comment type="caution">
    <text evidence="19">The sequence shown here is derived from an EMBL/GenBank/DDBJ whole genome shotgun (WGS) entry which is preliminary data.</text>
</comment>
<keyword evidence="9" id="KW-0274">FAD</keyword>
<evidence type="ECO:0000256" key="7">
    <source>
        <dbReference type="ARBA" id="ARBA00022679"/>
    </source>
</evidence>
<feature type="domain" description="Thiamine pyrophosphate enzyme central" evidence="16">
    <location>
        <begin position="193"/>
        <end position="328"/>
    </location>
</feature>
<dbReference type="FunFam" id="3.40.50.970:FF:000007">
    <property type="entry name" value="Acetolactate synthase"/>
    <property type="match status" value="1"/>
</dbReference>